<feature type="compositionally biased region" description="Basic and acidic residues" evidence="1">
    <location>
        <begin position="69"/>
        <end position="88"/>
    </location>
</feature>
<name>A0A0U5G8V8_ASPCI</name>
<dbReference type="OrthoDB" id="10387152at2759"/>
<feature type="region of interest" description="Disordered" evidence="1">
    <location>
        <begin position="63"/>
        <end position="88"/>
    </location>
</feature>
<keyword evidence="4" id="KW-1185">Reference proteome</keyword>
<feature type="signal peptide" evidence="2">
    <location>
        <begin position="1"/>
        <end position="18"/>
    </location>
</feature>
<accession>A0A0U5G8V8</accession>
<evidence type="ECO:0000256" key="2">
    <source>
        <dbReference type="SAM" id="SignalP"/>
    </source>
</evidence>
<protein>
    <submittedName>
        <fullName evidence="3">Uncharacterized protein</fullName>
    </submittedName>
</protein>
<feature type="chain" id="PRO_5006857631" evidence="2">
    <location>
        <begin position="19"/>
        <end position="88"/>
    </location>
</feature>
<sequence length="88" mass="9891">MALSYGLIVFLILLGCLASVALLAAVLKPFSQEENLLRRNIPPEQAAYMRGVRQTNLQRLHHGRMAGRLRSDTRTDIESLNHEGFSDE</sequence>
<proteinExistence type="predicted"/>
<evidence type="ECO:0000313" key="4">
    <source>
        <dbReference type="Proteomes" id="UP000054771"/>
    </source>
</evidence>
<dbReference type="Proteomes" id="UP000054771">
    <property type="component" value="Unassembled WGS sequence"/>
</dbReference>
<keyword evidence="2" id="KW-0732">Signal</keyword>
<organism evidence="3 4">
    <name type="scientific">Aspergillus calidoustus</name>
    <dbReference type="NCBI Taxonomy" id="454130"/>
    <lineage>
        <taxon>Eukaryota</taxon>
        <taxon>Fungi</taxon>
        <taxon>Dikarya</taxon>
        <taxon>Ascomycota</taxon>
        <taxon>Pezizomycotina</taxon>
        <taxon>Eurotiomycetes</taxon>
        <taxon>Eurotiomycetidae</taxon>
        <taxon>Eurotiales</taxon>
        <taxon>Aspergillaceae</taxon>
        <taxon>Aspergillus</taxon>
        <taxon>Aspergillus subgen. Nidulantes</taxon>
    </lineage>
</organism>
<dbReference type="EMBL" id="CDMC01000008">
    <property type="protein sequence ID" value="CEL07022.1"/>
    <property type="molecule type" value="Genomic_DNA"/>
</dbReference>
<dbReference type="AlphaFoldDB" id="A0A0U5G8V8"/>
<reference evidence="4" key="1">
    <citation type="journal article" date="2016" name="Genome Announc.">
        <title>Draft genome sequences of fungus Aspergillus calidoustus.</title>
        <authorList>
            <person name="Horn F."/>
            <person name="Linde J."/>
            <person name="Mattern D.J."/>
            <person name="Walther G."/>
            <person name="Guthke R."/>
            <person name="Scherlach K."/>
            <person name="Martin K."/>
            <person name="Brakhage A.A."/>
            <person name="Petzke L."/>
            <person name="Valiante V."/>
        </authorList>
    </citation>
    <scope>NUCLEOTIDE SEQUENCE [LARGE SCALE GENOMIC DNA]</scope>
    <source>
        <strain evidence="4">SF006504</strain>
    </source>
</reference>
<evidence type="ECO:0000313" key="3">
    <source>
        <dbReference type="EMBL" id="CEL07022.1"/>
    </source>
</evidence>
<evidence type="ECO:0000256" key="1">
    <source>
        <dbReference type="SAM" id="MobiDB-lite"/>
    </source>
</evidence>
<gene>
    <name evidence="3" type="ORF">ASPCAL10188</name>
</gene>